<dbReference type="Pfam" id="PF16732">
    <property type="entry name" value="ComP_DUS"/>
    <property type="match status" value="1"/>
</dbReference>
<dbReference type="GO" id="GO:0043683">
    <property type="term" value="P:type IV pilus assembly"/>
    <property type="evidence" value="ECO:0007669"/>
    <property type="project" value="InterPro"/>
</dbReference>
<dbReference type="Gene3D" id="3.30.700.10">
    <property type="entry name" value="Glycoprotein, Type 4 Pilin"/>
    <property type="match status" value="1"/>
</dbReference>
<evidence type="ECO:0000256" key="4">
    <source>
        <dbReference type="ARBA" id="ARBA00022989"/>
    </source>
</evidence>
<feature type="transmembrane region" description="Helical" evidence="6">
    <location>
        <begin position="15"/>
        <end position="39"/>
    </location>
</feature>
<keyword evidence="3 6" id="KW-0812">Transmembrane</keyword>
<dbReference type="Pfam" id="PF07963">
    <property type="entry name" value="N_methyl"/>
    <property type="match status" value="1"/>
</dbReference>
<dbReference type="PANTHER" id="PTHR30093">
    <property type="entry name" value="GENERAL SECRETION PATHWAY PROTEIN G"/>
    <property type="match status" value="1"/>
</dbReference>
<evidence type="ECO:0000256" key="1">
    <source>
        <dbReference type="ARBA" id="ARBA00004167"/>
    </source>
</evidence>
<keyword evidence="8" id="KW-1185">Reference proteome</keyword>
<dbReference type="InterPro" id="IPR045584">
    <property type="entry name" value="Pilin-like"/>
</dbReference>
<dbReference type="AlphaFoldDB" id="A0A2U8FMY9"/>
<evidence type="ECO:0000256" key="2">
    <source>
        <dbReference type="ARBA" id="ARBA00022481"/>
    </source>
</evidence>
<accession>A0A2U8FMY9</accession>
<evidence type="ECO:0000313" key="8">
    <source>
        <dbReference type="Proteomes" id="UP000244892"/>
    </source>
</evidence>
<dbReference type="InterPro" id="IPR031982">
    <property type="entry name" value="PilE-like"/>
</dbReference>
<evidence type="ECO:0000256" key="6">
    <source>
        <dbReference type="SAM" id="Phobius"/>
    </source>
</evidence>
<evidence type="ECO:0000256" key="5">
    <source>
        <dbReference type="ARBA" id="ARBA00023136"/>
    </source>
</evidence>
<sequence>MVHPSPFHSPQRASGFTLIEVMITVAIVAILASVALPAYTDYVRRGQLQEAFTLLADYGVRMEQYYQDNKNYGAASGTTCGLAMPASTTTRYFNLTCATASSGQAYTLTATGKAGAVAPSGGADTFIYTLNSSDQKATTRFAGSTVALSCWASRSGSACD</sequence>
<keyword evidence="2" id="KW-0488">Methylation</keyword>
<dbReference type="NCBIfam" id="TIGR02532">
    <property type="entry name" value="IV_pilin_GFxxxE"/>
    <property type="match status" value="1"/>
</dbReference>
<keyword evidence="4 6" id="KW-1133">Transmembrane helix</keyword>
<organism evidence="7 8">
    <name type="scientific">Aquabacterium olei</name>
    <dbReference type="NCBI Taxonomy" id="1296669"/>
    <lineage>
        <taxon>Bacteria</taxon>
        <taxon>Pseudomonadati</taxon>
        <taxon>Pseudomonadota</taxon>
        <taxon>Betaproteobacteria</taxon>
        <taxon>Burkholderiales</taxon>
        <taxon>Aquabacterium</taxon>
    </lineage>
</organism>
<evidence type="ECO:0000256" key="3">
    <source>
        <dbReference type="ARBA" id="ARBA00022692"/>
    </source>
</evidence>
<dbReference type="GO" id="GO:0016020">
    <property type="term" value="C:membrane"/>
    <property type="evidence" value="ECO:0007669"/>
    <property type="project" value="UniProtKB-SubCell"/>
</dbReference>
<keyword evidence="5 6" id="KW-0472">Membrane</keyword>
<protein>
    <submittedName>
        <fullName evidence="7">Type 4 fimbrial biosynthesis protein</fullName>
    </submittedName>
</protein>
<dbReference type="PANTHER" id="PTHR30093:SF44">
    <property type="entry name" value="TYPE II SECRETION SYSTEM CORE PROTEIN G"/>
    <property type="match status" value="1"/>
</dbReference>
<gene>
    <name evidence="7" type="ORF">DEH84_01450</name>
</gene>
<name>A0A2U8FMY9_9BURK</name>
<evidence type="ECO:0000313" key="7">
    <source>
        <dbReference type="EMBL" id="AWI52248.1"/>
    </source>
</evidence>
<reference evidence="7 8" key="1">
    <citation type="submission" date="2018-05" db="EMBL/GenBank/DDBJ databases">
        <title>complete genome sequence of Aquabacterium olei NBRC 110486.</title>
        <authorList>
            <person name="Tang B."/>
            <person name="Chang J."/>
            <person name="Zhang L."/>
            <person name="Yang H."/>
        </authorList>
    </citation>
    <scope>NUCLEOTIDE SEQUENCE [LARGE SCALE GENOMIC DNA]</scope>
    <source>
        <strain evidence="7 8">NBRC 110486</strain>
    </source>
</reference>
<proteinExistence type="predicted"/>
<dbReference type="InterPro" id="IPR012902">
    <property type="entry name" value="N_methyl_site"/>
</dbReference>
<dbReference type="SUPFAM" id="SSF54523">
    <property type="entry name" value="Pili subunits"/>
    <property type="match status" value="1"/>
</dbReference>
<dbReference type="KEGG" id="aon:DEH84_01450"/>
<comment type="subcellular location">
    <subcellularLocation>
        <location evidence="1">Membrane</location>
        <topology evidence="1">Single-pass membrane protein</topology>
    </subcellularLocation>
</comment>
<dbReference type="OrthoDB" id="8592370at2"/>
<dbReference type="RefSeq" id="WP_109034074.1">
    <property type="nucleotide sequence ID" value="NZ_CP029210.1"/>
</dbReference>
<dbReference type="PROSITE" id="PS00409">
    <property type="entry name" value="PROKAR_NTER_METHYL"/>
    <property type="match status" value="1"/>
</dbReference>
<dbReference type="Proteomes" id="UP000244892">
    <property type="component" value="Chromosome"/>
</dbReference>
<dbReference type="EMBL" id="CP029210">
    <property type="protein sequence ID" value="AWI52248.1"/>
    <property type="molecule type" value="Genomic_DNA"/>
</dbReference>